<feature type="signal peptide" evidence="2">
    <location>
        <begin position="1"/>
        <end position="25"/>
    </location>
</feature>
<dbReference type="Proteomes" id="UP001152799">
    <property type="component" value="Chromosome 9"/>
</dbReference>
<keyword evidence="2" id="KW-0732">Signal</keyword>
<name>A0A9N9N0U2_9CUCU</name>
<feature type="compositionally biased region" description="Polar residues" evidence="1">
    <location>
        <begin position="84"/>
        <end position="102"/>
    </location>
</feature>
<feature type="region of interest" description="Disordered" evidence="1">
    <location>
        <begin position="73"/>
        <end position="128"/>
    </location>
</feature>
<organism evidence="3 4">
    <name type="scientific">Ceutorhynchus assimilis</name>
    <name type="common">cabbage seed weevil</name>
    <dbReference type="NCBI Taxonomy" id="467358"/>
    <lineage>
        <taxon>Eukaryota</taxon>
        <taxon>Metazoa</taxon>
        <taxon>Ecdysozoa</taxon>
        <taxon>Arthropoda</taxon>
        <taxon>Hexapoda</taxon>
        <taxon>Insecta</taxon>
        <taxon>Pterygota</taxon>
        <taxon>Neoptera</taxon>
        <taxon>Endopterygota</taxon>
        <taxon>Coleoptera</taxon>
        <taxon>Polyphaga</taxon>
        <taxon>Cucujiformia</taxon>
        <taxon>Curculionidae</taxon>
        <taxon>Ceutorhynchinae</taxon>
        <taxon>Ceutorhynchus</taxon>
    </lineage>
</organism>
<accession>A0A9N9N0U2</accession>
<evidence type="ECO:0000313" key="4">
    <source>
        <dbReference type="Proteomes" id="UP001152799"/>
    </source>
</evidence>
<evidence type="ECO:0000313" key="3">
    <source>
        <dbReference type="EMBL" id="CAG9773871.1"/>
    </source>
</evidence>
<keyword evidence="4" id="KW-1185">Reference proteome</keyword>
<protein>
    <submittedName>
        <fullName evidence="3">Uncharacterized protein</fullName>
    </submittedName>
</protein>
<feature type="compositionally biased region" description="Low complexity" evidence="1">
    <location>
        <begin position="103"/>
        <end position="121"/>
    </location>
</feature>
<dbReference type="EMBL" id="OU892285">
    <property type="protein sequence ID" value="CAG9773871.1"/>
    <property type="molecule type" value="Genomic_DNA"/>
</dbReference>
<evidence type="ECO:0000256" key="2">
    <source>
        <dbReference type="SAM" id="SignalP"/>
    </source>
</evidence>
<feature type="compositionally biased region" description="Low complexity" evidence="1">
    <location>
        <begin position="174"/>
        <end position="212"/>
    </location>
</feature>
<sequence length="248" mass="27289">MTLCLEMDYLTCAFIFVSFVSNSLAQQPQQVNPLGVRYSAATDVSHVSFSSPLVTYGSALSDIQLPAAPIQPTIKTSQPEEPKSANPQLKSPQGFSSSQPQTVARYSQPQQQSQYPVAQPQFSQEAQPQYSQAQYPVVQPQYSQAVQPQYPVAQPQYSQVAQPQYSQLTQPQYSQAVPPQYSQAAQPQYSQAAQPQYPVSQPQYSQGGQPQYPVAQAQYSQAQYTQPSAPLVSRVAFNGPLSGFSYQF</sequence>
<feature type="region of interest" description="Disordered" evidence="1">
    <location>
        <begin position="171"/>
        <end position="212"/>
    </location>
</feature>
<reference evidence="3" key="1">
    <citation type="submission" date="2022-01" db="EMBL/GenBank/DDBJ databases">
        <authorList>
            <person name="King R."/>
        </authorList>
    </citation>
    <scope>NUCLEOTIDE SEQUENCE</scope>
</reference>
<dbReference type="OrthoDB" id="6784518at2759"/>
<gene>
    <name evidence="3" type="ORF">CEUTPL_LOCUS14256</name>
</gene>
<feature type="chain" id="PRO_5040118358" evidence="2">
    <location>
        <begin position="26"/>
        <end position="248"/>
    </location>
</feature>
<dbReference type="AlphaFoldDB" id="A0A9N9N0U2"/>
<proteinExistence type="predicted"/>
<evidence type="ECO:0000256" key="1">
    <source>
        <dbReference type="SAM" id="MobiDB-lite"/>
    </source>
</evidence>